<keyword evidence="2" id="KW-0687">Ribonucleoprotein</keyword>
<dbReference type="RefSeq" id="XP_012193323.1">
    <property type="nucleotide sequence ID" value="XM_012337933.1"/>
</dbReference>
<proteinExistence type="predicted"/>
<gene>
    <name evidence="2" type="ORF">PHSY_007339</name>
</gene>
<keyword evidence="3" id="KW-1185">Reference proteome</keyword>
<dbReference type="Proteomes" id="UP000014071">
    <property type="component" value="Unassembled WGS sequence"/>
</dbReference>
<feature type="region of interest" description="Disordered" evidence="1">
    <location>
        <begin position="72"/>
        <end position="92"/>
    </location>
</feature>
<protein>
    <submittedName>
        <fullName evidence="2">60S ribosomal protein L17-B</fullName>
    </submittedName>
</protein>
<reference evidence="3" key="1">
    <citation type="journal article" date="2013" name="Genome Announc.">
        <title>Draft genome sequence of the basidiomycetous yeast-like fungus Pseudozyma hubeiensis SY62, which produces an abundant amount of the biosurfactant mannosylerythritol lipids.</title>
        <authorList>
            <person name="Konishi M."/>
            <person name="Hatada Y."/>
            <person name="Horiuchi J."/>
        </authorList>
    </citation>
    <scope>NUCLEOTIDE SEQUENCE [LARGE SCALE GENOMIC DNA]</scope>
    <source>
        <strain evidence="3">SY62</strain>
    </source>
</reference>
<dbReference type="AlphaFoldDB" id="R9PEF7"/>
<organism evidence="2 3">
    <name type="scientific">Pseudozyma hubeiensis (strain SY62)</name>
    <name type="common">Yeast</name>
    <dbReference type="NCBI Taxonomy" id="1305764"/>
    <lineage>
        <taxon>Eukaryota</taxon>
        <taxon>Fungi</taxon>
        <taxon>Dikarya</taxon>
        <taxon>Basidiomycota</taxon>
        <taxon>Ustilaginomycotina</taxon>
        <taxon>Ustilaginomycetes</taxon>
        <taxon>Ustilaginales</taxon>
        <taxon>Ustilaginaceae</taxon>
        <taxon>Pseudozyma</taxon>
    </lineage>
</organism>
<dbReference type="GeneID" id="24112602"/>
<dbReference type="GO" id="GO:0005840">
    <property type="term" value="C:ribosome"/>
    <property type="evidence" value="ECO:0007669"/>
    <property type="project" value="UniProtKB-KW"/>
</dbReference>
<dbReference type="EMBL" id="DF238832">
    <property type="protein sequence ID" value="GAC99736.1"/>
    <property type="molecule type" value="Genomic_DNA"/>
</dbReference>
<accession>R9PEF7</accession>
<evidence type="ECO:0000313" key="2">
    <source>
        <dbReference type="EMBL" id="GAC99736.1"/>
    </source>
</evidence>
<evidence type="ECO:0000313" key="3">
    <source>
        <dbReference type="Proteomes" id="UP000014071"/>
    </source>
</evidence>
<dbReference type="HOGENOM" id="CLU_2016269_0_0_1"/>
<sequence length="123" mass="13585">MICGDGSGTTGMLYRFISLLRTLTPPRVIALVQRTERHLLIVPQSSPFRRRRRGRSDGCAVEEGPVNSCEAVKGSPPLIRHKTDPPARPKVHSTGLRVDASVCAHIEFQQSPPNLCWSSILPF</sequence>
<name>R9PEF7_PSEHS</name>
<evidence type="ECO:0000256" key="1">
    <source>
        <dbReference type="SAM" id="MobiDB-lite"/>
    </source>
</evidence>
<keyword evidence="2" id="KW-0689">Ribosomal protein</keyword>